<dbReference type="PANTHER" id="PTHR31845">
    <property type="entry name" value="FINGER DOMAIN PROTEIN, PUTATIVE-RELATED"/>
    <property type="match status" value="1"/>
</dbReference>
<dbReference type="InterPro" id="IPR051089">
    <property type="entry name" value="prtT"/>
</dbReference>
<dbReference type="GO" id="GO:0005634">
    <property type="term" value="C:nucleus"/>
    <property type="evidence" value="ECO:0007669"/>
    <property type="project" value="UniProtKB-SubCell"/>
</dbReference>
<evidence type="ECO:0000256" key="2">
    <source>
        <dbReference type="ARBA" id="ARBA00023015"/>
    </source>
</evidence>
<proteinExistence type="predicted"/>
<organism evidence="6 7">
    <name type="scientific">Pleurostoma richardsiae</name>
    <dbReference type="NCBI Taxonomy" id="41990"/>
    <lineage>
        <taxon>Eukaryota</taxon>
        <taxon>Fungi</taxon>
        <taxon>Dikarya</taxon>
        <taxon>Ascomycota</taxon>
        <taxon>Pezizomycotina</taxon>
        <taxon>Sordariomycetes</taxon>
        <taxon>Sordariomycetidae</taxon>
        <taxon>Calosphaeriales</taxon>
        <taxon>Pleurostomataceae</taxon>
        <taxon>Pleurostoma</taxon>
    </lineage>
</organism>
<keyword evidence="3" id="KW-0238">DNA-binding</keyword>
<dbReference type="GO" id="GO:0000981">
    <property type="term" value="F:DNA-binding transcription factor activity, RNA polymerase II-specific"/>
    <property type="evidence" value="ECO:0007669"/>
    <property type="project" value="TreeGrafter"/>
</dbReference>
<reference evidence="6" key="1">
    <citation type="submission" date="2022-07" db="EMBL/GenBank/DDBJ databases">
        <title>Fungi with potential for degradation of polypropylene.</title>
        <authorList>
            <person name="Gostincar C."/>
        </authorList>
    </citation>
    <scope>NUCLEOTIDE SEQUENCE</scope>
    <source>
        <strain evidence="6">EXF-13308</strain>
    </source>
</reference>
<accession>A0AA38VFK1</accession>
<comment type="subcellular location">
    <subcellularLocation>
        <location evidence="1">Nucleus</location>
    </subcellularLocation>
</comment>
<evidence type="ECO:0000256" key="3">
    <source>
        <dbReference type="ARBA" id="ARBA00023125"/>
    </source>
</evidence>
<keyword evidence="4" id="KW-0804">Transcription</keyword>
<sequence>MPGQLQQERPFLWLCISAICTKSVEQQAALGLRTREILARQLLVEAERSTDLLLGLLTLVSWGRFFDRGKPEFSVYLSLASSMISDLGIDRSYGEDPAASISCFSQQGHRRRLQARLKPTNEHRRALLACFVMNSFASSLMKFDSLRWRPYIEGALQNLSDNPECPGDQVLIAMARIAKVSQDASGAINARPDDDDAVGVPILHVKLLRSSLEYVRSQFSQELLQNKVILTYLYSTEALINGIALVQRGPHSLYNRTSDSRRLEILHQCLQSAKSTVETYLSFAPDVYPGMNIIFMMFFRHGTQLLYKLLILDDPEWDQAWAREEVDVRSAKVILESFYKA</sequence>
<evidence type="ECO:0000256" key="1">
    <source>
        <dbReference type="ARBA" id="ARBA00004123"/>
    </source>
</evidence>
<evidence type="ECO:0000256" key="5">
    <source>
        <dbReference type="ARBA" id="ARBA00023242"/>
    </source>
</evidence>
<evidence type="ECO:0000313" key="6">
    <source>
        <dbReference type="EMBL" id="KAJ9138346.1"/>
    </source>
</evidence>
<dbReference type="Proteomes" id="UP001174694">
    <property type="component" value="Unassembled WGS sequence"/>
</dbReference>
<dbReference type="PANTHER" id="PTHR31845:SF32">
    <property type="entry name" value="MISCELLANEOUS ZN(II)2CYS6 TRANSCRIPTION FACTOR (EUROFUNG)-RELATED"/>
    <property type="match status" value="1"/>
</dbReference>
<evidence type="ECO:0000313" key="7">
    <source>
        <dbReference type="Proteomes" id="UP001174694"/>
    </source>
</evidence>
<gene>
    <name evidence="6" type="ORF">NKR23_g8476</name>
</gene>
<protein>
    <submittedName>
        <fullName evidence="6">Uncharacterized protein</fullName>
    </submittedName>
</protein>
<comment type="caution">
    <text evidence="6">The sequence shown here is derived from an EMBL/GenBank/DDBJ whole genome shotgun (WGS) entry which is preliminary data.</text>
</comment>
<keyword evidence="2" id="KW-0805">Transcription regulation</keyword>
<dbReference type="EMBL" id="JANBVO010000030">
    <property type="protein sequence ID" value="KAJ9138346.1"/>
    <property type="molecule type" value="Genomic_DNA"/>
</dbReference>
<dbReference type="GO" id="GO:0000976">
    <property type="term" value="F:transcription cis-regulatory region binding"/>
    <property type="evidence" value="ECO:0007669"/>
    <property type="project" value="TreeGrafter"/>
</dbReference>
<dbReference type="AlphaFoldDB" id="A0AA38VFK1"/>
<name>A0AA38VFK1_9PEZI</name>
<keyword evidence="7" id="KW-1185">Reference proteome</keyword>
<keyword evidence="5" id="KW-0539">Nucleus</keyword>
<evidence type="ECO:0000256" key="4">
    <source>
        <dbReference type="ARBA" id="ARBA00023163"/>
    </source>
</evidence>